<dbReference type="EMBL" id="CP035758">
    <property type="protein sequence ID" value="QBD82812.1"/>
    <property type="molecule type" value="Genomic_DNA"/>
</dbReference>
<keyword evidence="1" id="KW-0677">Repeat</keyword>
<dbReference type="PANTHER" id="PTHR44943:SF8">
    <property type="entry name" value="TPR REPEAT-CONTAINING PROTEIN MJ0263"/>
    <property type="match status" value="1"/>
</dbReference>
<protein>
    <submittedName>
        <fullName evidence="4">Tetratricopeptide repeat protein</fullName>
    </submittedName>
</protein>
<feature type="repeat" description="TPR" evidence="3">
    <location>
        <begin position="105"/>
        <end position="138"/>
    </location>
</feature>
<evidence type="ECO:0000313" key="4">
    <source>
        <dbReference type="EMBL" id="QBD82812.1"/>
    </source>
</evidence>
<dbReference type="OrthoDB" id="143804at2"/>
<dbReference type="PANTHER" id="PTHR44943">
    <property type="entry name" value="CELLULOSE SYNTHASE OPERON PROTEIN C"/>
    <property type="match status" value="1"/>
</dbReference>
<dbReference type="Proteomes" id="UP000290365">
    <property type="component" value="Chromosome"/>
</dbReference>
<dbReference type="Pfam" id="PF13424">
    <property type="entry name" value="TPR_12"/>
    <property type="match status" value="1"/>
</dbReference>
<dbReference type="AlphaFoldDB" id="A0A4P6K4C1"/>
<feature type="repeat" description="TPR" evidence="3">
    <location>
        <begin position="37"/>
        <end position="70"/>
    </location>
</feature>
<dbReference type="PROSITE" id="PS50005">
    <property type="entry name" value="TPR"/>
    <property type="match status" value="3"/>
</dbReference>
<dbReference type="SUPFAM" id="SSF48452">
    <property type="entry name" value="TPR-like"/>
    <property type="match status" value="1"/>
</dbReference>
<sequence length="305" mass="34347">MKISTLERRGFWHVSSVLTKRWLVCEQALQRGPAKVSVLHKEKANILIRQKRYEEALPSSQKVVQLDPEDAYAYDKLGDILSKLERFAEAVKAYSQAIRLRPNLTRAYQSKAHALEKLGHYEQALATYNKALQLHPNNGHLLFSRAGVLKKLLKYEEANADYLSAQAAKSDSWLAACCIIAKVDLKKIAEAKTRLQAAGKEISNEAIEAEIHLMYQEQKMASLKSSPLFQPLCLIVREMQEWSGTPKQFKELLSTRFPDDLKKLPQSPARLLEVLKEITPALQEEGIAVGLPPETTLVTLTSKST</sequence>
<keyword evidence="2 3" id="KW-0802">TPR repeat</keyword>
<dbReference type="InterPro" id="IPR019734">
    <property type="entry name" value="TPR_rpt"/>
</dbReference>
<keyword evidence="5" id="KW-1185">Reference proteome</keyword>
<dbReference type="SMART" id="SM00028">
    <property type="entry name" value="TPR"/>
    <property type="match status" value="4"/>
</dbReference>
<dbReference type="Pfam" id="PF00515">
    <property type="entry name" value="TPR_1"/>
    <property type="match status" value="1"/>
</dbReference>
<dbReference type="KEGG" id="kbs:EPA93_45365"/>
<evidence type="ECO:0000256" key="2">
    <source>
        <dbReference type="ARBA" id="ARBA00022803"/>
    </source>
</evidence>
<dbReference type="Gene3D" id="1.25.40.10">
    <property type="entry name" value="Tetratricopeptide repeat domain"/>
    <property type="match status" value="2"/>
</dbReference>
<name>A0A4P6K4C1_KTERU</name>
<evidence type="ECO:0000256" key="1">
    <source>
        <dbReference type="ARBA" id="ARBA00022737"/>
    </source>
</evidence>
<evidence type="ECO:0000256" key="3">
    <source>
        <dbReference type="PROSITE-ProRule" id="PRU00339"/>
    </source>
</evidence>
<reference evidence="4 5" key="1">
    <citation type="submission" date="2019-01" db="EMBL/GenBank/DDBJ databases">
        <title>Ktedonosporobacter rubrisoli SCAWS-G2.</title>
        <authorList>
            <person name="Huang Y."/>
            <person name="Yan B."/>
        </authorList>
    </citation>
    <scope>NUCLEOTIDE SEQUENCE [LARGE SCALE GENOMIC DNA]</scope>
    <source>
        <strain evidence="4 5">SCAWS-G2</strain>
    </source>
</reference>
<accession>A0A4P6K4C1</accession>
<organism evidence="4 5">
    <name type="scientific">Ktedonosporobacter rubrisoli</name>
    <dbReference type="NCBI Taxonomy" id="2509675"/>
    <lineage>
        <taxon>Bacteria</taxon>
        <taxon>Bacillati</taxon>
        <taxon>Chloroflexota</taxon>
        <taxon>Ktedonobacteria</taxon>
        <taxon>Ktedonobacterales</taxon>
        <taxon>Ktedonosporobacteraceae</taxon>
        <taxon>Ktedonosporobacter</taxon>
    </lineage>
</organism>
<proteinExistence type="predicted"/>
<dbReference type="InterPro" id="IPR051685">
    <property type="entry name" value="Ycf3/AcsC/BcsC/TPR_MFPF"/>
</dbReference>
<feature type="repeat" description="TPR" evidence="3">
    <location>
        <begin position="71"/>
        <end position="104"/>
    </location>
</feature>
<gene>
    <name evidence="4" type="ORF">EPA93_45365</name>
</gene>
<dbReference type="InterPro" id="IPR011990">
    <property type="entry name" value="TPR-like_helical_dom_sf"/>
</dbReference>
<evidence type="ECO:0000313" key="5">
    <source>
        <dbReference type="Proteomes" id="UP000290365"/>
    </source>
</evidence>
<dbReference type="PROSITE" id="PS50293">
    <property type="entry name" value="TPR_REGION"/>
    <property type="match status" value="2"/>
</dbReference>